<keyword evidence="1" id="KW-1133">Transmembrane helix</keyword>
<dbReference type="AlphaFoldDB" id="E2A0D5"/>
<keyword evidence="3" id="KW-1185">Reference proteome</keyword>
<sequence length="323" mass="37215">MVERYRQLLNIIKRKNAMFQHAKQIVENATEKAQNKFFNAQSVAPEKCDIVVKKLDDQGTVIMQDLNTKALQPSTELPEKIIKWWQWYNQLTGLNTVEAAKRQVVVIQDKLFQCQDNRRILNKELTSMTHKLQELYAELVQTKRDDPKFVHLTIMENKCLQEQRKVLNQLALTEKEESDNFTRLATAIKEYHDSQNLNAQKYKYLSILASAIIAIVSLIGSMILNNKRILDVRNTIKAVQEENESLHKLNTNELSNLKKILLSFDSKLSKQSTNIIKEKESDSSNNSSNILVTSAKYSAYLLISGASYIKKSIYACGSYIFYK</sequence>
<keyword evidence="1" id="KW-0812">Transmembrane</keyword>
<dbReference type="EMBL" id="GL435586">
    <property type="protein sequence ID" value="EFN73072.1"/>
    <property type="molecule type" value="Genomic_DNA"/>
</dbReference>
<dbReference type="InParanoid" id="E2A0D5"/>
<dbReference type="InterPro" id="IPR037660">
    <property type="entry name" value="CCDC51"/>
</dbReference>
<evidence type="ECO:0000313" key="3">
    <source>
        <dbReference type="Proteomes" id="UP000000311"/>
    </source>
</evidence>
<protein>
    <submittedName>
        <fullName evidence="2">Coiled-coil domain-containing protein 51</fullName>
    </submittedName>
</protein>
<dbReference type="OrthoDB" id="6243211at2759"/>
<dbReference type="PANTHER" id="PTHR28624:SF1">
    <property type="entry name" value="MITOCHONDRIAL POTASSIUM CHANNEL"/>
    <property type="match status" value="1"/>
</dbReference>
<evidence type="ECO:0000313" key="2">
    <source>
        <dbReference type="EMBL" id="EFN73072.1"/>
    </source>
</evidence>
<feature type="transmembrane region" description="Helical" evidence="1">
    <location>
        <begin position="204"/>
        <end position="224"/>
    </location>
</feature>
<dbReference type="PANTHER" id="PTHR28624">
    <property type="entry name" value="COILED-COIL DOMAIN-CONTAINING PROTEIN 51"/>
    <property type="match status" value="1"/>
</dbReference>
<reference evidence="2 3" key="1">
    <citation type="journal article" date="2010" name="Science">
        <title>Genomic comparison of the ants Camponotus floridanus and Harpegnathos saltator.</title>
        <authorList>
            <person name="Bonasio R."/>
            <person name="Zhang G."/>
            <person name="Ye C."/>
            <person name="Mutti N.S."/>
            <person name="Fang X."/>
            <person name="Qin N."/>
            <person name="Donahue G."/>
            <person name="Yang P."/>
            <person name="Li Q."/>
            <person name="Li C."/>
            <person name="Zhang P."/>
            <person name="Huang Z."/>
            <person name="Berger S.L."/>
            <person name="Reinberg D."/>
            <person name="Wang J."/>
            <person name="Liebig J."/>
        </authorList>
    </citation>
    <scope>NUCLEOTIDE SEQUENCE [LARGE SCALE GENOMIC DNA]</scope>
    <source>
        <strain evidence="3">C129</strain>
    </source>
</reference>
<dbReference type="KEGG" id="cfo:105258891"/>
<keyword evidence="1" id="KW-0472">Membrane</keyword>
<gene>
    <name evidence="2" type="ORF">EAG_04376</name>
</gene>
<proteinExistence type="predicted"/>
<dbReference type="Proteomes" id="UP000000311">
    <property type="component" value="Unassembled WGS sequence"/>
</dbReference>
<organism evidence="3">
    <name type="scientific">Camponotus floridanus</name>
    <name type="common">Florida carpenter ant</name>
    <dbReference type="NCBI Taxonomy" id="104421"/>
    <lineage>
        <taxon>Eukaryota</taxon>
        <taxon>Metazoa</taxon>
        <taxon>Ecdysozoa</taxon>
        <taxon>Arthropoda</taxon>
        <taxon>Hexapoda</taxon>
        <taxon>Insecta</taxon>
        <taxon>Pterygota</taxon>
        <taxon>Neoptera</taxon>
        <taxon>Endopterygota</taxon>
        <taxon>Hymenoptera</taxon>
        <taxon>Apocrita</taxon>
        <taxon>Aculeata</taxon>
        <taxon>Formicoidea</taxon>
        <taxon>Formicidae</taxon>
        <taxon>Formicinae</taxon>
        <taxon>Camponotus</taxon>
    </lineage>
</organism>
<dbReference type="STRING" id="104421.E2A0D5"/>
<name>E2A0D5_CAMFO</name>
<evidence type="ECO:0000256" key="1">
    <source>
        <dbReference type="SAM" id="Phobius"/>
    </source>
</evidence>
<accession>E2A0D5</accession>
<dbReference type="OMA" id="MNAQKYK"/>